<comment type="caution">
    <text evidence="4">The sequence shown here is derived from an EMBL/GenBank/DDBJ whole genome shotgun (WGS) entry which is preliminary data.</text>
</comment>
<evidence type="ECO:0000256" key="2">
    <source>
        <dbReference type="ARBA" id="ARBA00061659"/>
    </source>
</evidence>
<gene>
    <name evidence="4" type="ORF">IFM89_015577</name>
</gene>
<dbReference type="Pfam" id="PF20431">
    <property type="entry name" value="E_motif"/>
    <property type="match status" value="1"/>
</dbReference>
<dbReference type="FunFam" id="1.25.40.10:FF:000343">
    <property type="entry name" value="Pentatricopeptide repeat-containing protein At3g58590"/>
    <property type="match status" value="1"/>
</dbReference>
<dbReference type="EMBL" id="JADFTS010000004">
    <property type="protein sequence ID" value="KAF9609322.1"/>
    <property type="molecule type" value="Genomic_DNA"/>
</dbReference>
<accession>A0A835LY58</accession>
<name>A0A835LY58_9MAGN</name>
<dbReference type="AlphaFoldDB" id="A0A835LY58"/>
<proteinExistence type="inferred from homology"/>
<feature type="repeat" description="PPR" evidence="3">
    <location>
        <begin position="327"/>
        <end position="361"/>
    </location>
</feature>
<dbReference type="Pfam" id="PF01535">
    <property type="entry name" value="PPR"/>
    <property type="match status" value="5"/>
</dbReference>
<keyword evidence="1" id="KW-0677">Repeat</keyword>
<dbReference type="OrthoDB" id="185373at2759"/>
<dbReference type="FunFam" id="1.25.40.10:FF:001093">
    <property type="entry name" value="Pentatricopeptide repeat-containing protein At2g34400"/>
    <property type="match status" value="1"/>
</dbReference>
<dbReference type="SUPFAM" id="SSF48452">
    <property type="entry name" value="TPR-like"/>
    <property type="match status" value="2"/>
</dbReference>
<sequence length="714" mass="80598">MKLFHRRHYTSLIPHNFKDNPQNPSPQPEILSLCKLGFLSKAIHLLNSTDSNQLTIKPVIYASLLQTCVKAVSFSHGLQIHSYIIKSGLGSDRFVGNSLLSMYFKLGHDFCETRKVFDNLFEKDVISWTSMISGYVHVGKCKDSLEMFRKMLDFGVEPNAFTLSAVIKACSELEALRIGVCFHGVVVKRGFGLNFFIVSSLIDMYGRNFDVEDARRLFVEMLEPDAICWTSLISAYTRNDQFEGALDLFYLMNRKYRVSPDGFTFATILTACGHLGRVKHGKEVHAKVVTSGICGNLVVESSILDMYGKCGLVKDSRAIFDRMQKKNVVSWCALLGAYCQNGDFKAVLDIFREMETKDMYCFGTVLRACAGLAVVRQGKEVHCQYLRKVGWRDIIVESALVDVYAKCGCVNYAERMFLEIPVKNLITWNSMICGLAQNGKAEEALAMFNEMLSEGMKPNYITFIGVLFACSHARLVDQGREYFKLMGEFYRINAGIEHVNCMVDLLGRAGLLEEADDLLKKSVFKDHLSLLAALLGACTSYSNLNVAERVAKKMMELEPENHLSYVLLANVYKVFNQWDDAEALLKLMKDRGVKKTAGKSWIDIKDKGSNLDLDNSDSLQKGIFPPLEINFGSYQKETGGRLISDDMGFPFPKLIKHYRIHSFVSLAYRDFKNAEVLVPRMKKGKHSSESCIDDFGASSQHFTFLQHRRLQHPG</sequence>
<dbReference type="NCBIfam" id="TIGR00756">
    <property type="entry name" value="PPR"/>
    <property type="match status" value="5"/>
</dbReference>
<evidence type="ECO:0008006" key="6">
    <source>
        <dbReference type="Google" id="ProtNLM"/>
    </source>
</evidence>
<dbReference type="PANTHER" id="PTHR47928:SF146">
    <property type="entry name" value="DYW DOMAIN-CONTAINING PROTEIN"/>
    <property type="match status" value="1"/>
</dbReference>
<organism evidence="4 5">
    <name type="scientific">Coptis chinensis</name>
    <dbReference type="NCBI Taxonomy" id="261450"/>
    <lineage>
        <taxon>Eukaryota</taxon>
        <taxon>Viridiplantae</taxon>
        <taxon>Streptophyta</taxon>
        <taxon>Embryophyta</taxon>
        <taxon>Tracheophyta</taxon>
        <taxon>Spermatophyta</taxon>
        <taxon>Magnoliopsida</taxon>
        <taxon>Ranunculales</taxon>
        <taxon>Ranunculaceae</taxon>
        <taxon>Coptidoideae</taxon>
        <taxon>Coptis</taxon>
    </lineage>
</organism>
<feature type="repeat" description="PPR" evidence="3">
    <location>
        <begin position="424"/>
        <end position="458"/>
    </location>
</feature>
<comment type="similarity">
    <text evidence="2">Belongs to the PPR family. PCMP-E subfamily.</text>
</comment>
<evidence type="ECO:0000256" key="3">
    <source>
        <dbReference type="PROSITE-ProRule" id="PRU00708"/>
    </source>
</evidence>
<keyword evidence="5" id="KW-1185">Reference proteome</keyword>
<reference evidence="4 5" key="1">
    <citation type="submission" date="2020-10" db="EMBL/GenBank/DDBJ databases">
        <title>The Coptis chinensis genome and diversification of protoberbering-type alkaloids.</title>
        <authorList>
            <person name="Wang B."/>
            <person name="Shu S."/>
            <person name="Song C."/>
            <person name="Liu Y."/>
        </authorList>
    </citation>
    <scope>NUCLEOTIDE SEQUENCE [LARGE SCALE GENOMIC DNA]</scope>
    <source>
        <strain evidence="4">HL-2020</strain>
        <tissue evidence="4">Leaf</tissue>
    </source>
</reference>
<feature type="repeat" description="PPR" evidence="3">
    <location>
        <begin position="124"/>
        <end position="158"/>
    </location>
</feature>
<evidence type="ECO:0000313" key="5">
    <source>
        <dbReference type="Proteomes" id="UP000631114"/>
    </source>
</evidence>
<dbReference type="PROSITE" id="PS51375">
    <property type="entry name" value="PPR"/>
    <property type="match status" value="4"/>
</dbReference>
<dbReference type="InterPro" id="IPR002885">
    <property type="entry name" value="PPR_rpt"/>
</dbReference>
<feature type="repeat" description="PPR" evidence="3">
    <location>
        <begin position="225"/>
        <end position="255"/>
    </location>
</feature>
<dbReference type="PANTHER" id="PTHR47928">
    <property type="entry name" value="REPEAT-CONTAINING PROTEIN, PUTATIVE-RELATED"/>
    <property type="match status" value="1"/>
</dbReference>
<dbReference type="InterPro" id="IPR046848">
    <property type="entry name" value="E_motif"/>
</dbReference>
<dbReference type="InterPro" id="IPR050421">
    <property type="entry name" value="PPR"/>
</dbReference>
<dbReference type="FunFam" id="1.25.40.10:FF:001535">
    <property type="entry name" value="Putative pentatricopeptide repeat-containing protein, mitochondrial"/>
    <property type="match status" value="1"/>
</dbReference>
<dbReference type="Pfam" id="PF13041">
    <property type="entry name" value="PPR_2"/>
    <property type="match status" value="3"/>
</dbReference>
<dbReference type="Proteomes" id="UP000631114">
    <property type="component" value="Unassembled WGS sequence"/>
</dbReference>
<evidence type="ECO:0000313" key="4">
    <source>
        <dbReference type="EMBL" id="KAF9609322.1"/>
    </source>
</evidence>
<evidence type="ECO:0000256" key="1">
    <source>
        <dbReference type="ARBA" id="ARBA00022737"/>
    </source>
</evidence>
<dbReference type="InterPro" id="IPR011990">
    <property type="entry name" value="TPR-like_helical_dom_sf"/>
</dbReference>
<dbReference type="Gene3D" id="1.25.40.10">
    <property type="entry name" value="Tetratricopeptide repeat domain"/>
    <property type="match status" value="4"/>
</dbReference>
<protein>
    <recommendedName>
        <fullName evidence="6">Pentatricopeptide repeat-containing protein</fullName>
    </recommendedName>
</protein>